<dbReference type="InterPro" id="IPR004316">
    <property type="entry name" value="SWEET_rpt"/>
</dbReference>
<dbReference type="AlphaFoldDB" id="A0A803M3B4"/>
<evidence type="ECO:0000256" key="5">
    <source>
        <dbReference type="ARBA" id="ARBA00022692"/>
    </source>
</evidence>
<dbReference type="GO" id="GO:0012505">
    <property type="term" value="C:endomembrane system"/>
    <property type="evidence" value="ECO:0007669"/>
    <property type="project" value="UniProtKB-SubCell"/>
</dbReference>
<evidence type="ECO:0000256" key="8">
    <source>
        <dbReference type="ARBA" id="ARBA00023136"/>
    </source>
</evidence>
<dbReference type="Gene3D" id="1.20.1280.290">
    <property type="match status" value="1"/>
</dbReference>
<feature type="transmembrane region" description="Helical" evidence="9">
    <location>
        <begin position="12"/>
        <end position="29"/>
    </location>
</feature>
<dbReference type="EnsemblPlants" id="AUR62022713-RA">
    <property type="protein sequence ID" value="AUR62022713-RA:cds"/>
    <property type="gene ID" value="AUR62022713"/>
</dbReference>
<dbReference type="GO" id="GO:0051260">
    <property type="term" value="P:protein homooligomerization"/>
    <property type="evidence" value="ECO:0007669"/>
    <property type="project" value="UniProtKB-ARBA"/>
</dbReference>
<evidence type="ECO:0000256" key="4">
    <source>
        <dbReference type="ARBA" id="ARBA00022597"/>
    </source>
</evidence>
<dbReference type="PANTHER" id="PTHR10791">
    <property type="entry name" value="RAG1-ACTIVATING PROTEIN 1"/>
    <property type="match status" value="1"/>
</dbReference>
<proteinExistence type="inferred from homology"/>
<protein>
    <submittedName>
        <fullName evidence="10">Uncharacterized protein</fullName>
    </submittedName>
</protein>
<reference evidence="10" key="1">
    <citation type="journal article" date="2017" name="Nature">
        <title>The genome of Chenopodium quinoa.</title>
        <authorList>
            <person name="Jarvis D.E."/>
            <person name="Ho Y.S."/>
            <person name="Lightfoot D.J."/>
            <person name="Schmoeckel S.M."/>
            <person name="Li B."/>
            <person name="Borm T.J.A."/>
            <person name="Ohyanagi H."/>
            <person name="Mineta K."/>
            <person name="Michell C.T."/>
            <person name="Saber N."/>
            <person name="Kharbatia N.M."/>
            <person name="Rupper R.R."/>
            <person name="Sharp A.R."/>
            <person name="Dally N."/>
            <person name="Boughton B.A."/>
            <person name="Woo Y.H."/>
            <person name="Gao G."/>
            <person name="Schijlen E.G.W.M."/>
            <person name="Guo X."/>
            <person name="Momin A.A."/>
            <person name="Negrao S."/>
            <person name="Al-Babili S."/>
            <person name="Gehring C."/>
            <person name="Roessner U."/>
            <person name="Jung C."/>
            <person name="Murphy K."/>
            <person name="Arold S.T."/>
            <person name="Gojobori T."/>
            <person name="van der Linden C.G."/>
            <person name="van Loo E.N."/>
            <person name="Jellen E.N."/>
            <person name="Maughan P.J."/>
            <person name="Tester M."/>
        </authorList>
    </citation>
    <scope>NUCLEOTIDE SEQUENCE [LARGE SCALE GENOMIC DNA]</scope>
    <source>
        <strain evidence="10">cv. PI 614886</strain>
    </source>
</reference>
<evidence type="ECO:0000256" key="6">
    <source>
        <dbReference type="ARBA" id="ARBA00022737"/>
    </source>
</evidence>
<feature type="transmembrane region" description="Helical" evidence="9">
    <location>
        <begin position="94"/>
        <end position="114"/>
    </location>
</feature>
<organism evidence="10 11">
    <name type="scientific">Chenopodium quinoa</name>
    <name type="common">Quinoa</name>
    <dbReference type="NCBI Taxonomy" id="63459"/>
    <lineage>
        <taxon>Eukaryota</taxon>
        <taxon>Viridiplantae</taxon>
        <taxon>Streptophyta</taxon>
        <taxon>Embryophyta</taxon>
        <taxon>Tracheophyta</taxon>
        <taxon>Spermatophyta</taxon>
        <taxon>Magnoliopsida</taxon>
        <taxon>eudicotyledons</taxon>
        <taxon>Gunneridae</taxon>
        <taxon>Pentapetalae</taxon>
        <taxon>Caryophyllales</taxon>
        <taxon>Chenopodiaceae</taxon>
        <taxon>Chenopodioideae</taxon>
        <taxon>Atripliceae</taxon>
        <taxon>Chenopodium</taxon>
    </lineage>
</organism>
<dbReference type="Gramene" id="AUR62022713-RA">
    <property type="protein sequence ID" value="AUR62022713-RA:cds"/>
    <property type="gene ID" value="AUR62022713"/>
</dbReference>
<evidence type="ECO:0000256" key="7">
    <source>
        <dbReference type="ARBA" id="ARBA00022989"/>
    </source>
</evidence>
<keyword evidence="3" id="KW-0813">Transport</keyword>
<sequence>MATMVTSLTTHTIIGIVGNVASFLLFCSIGNQFACTYTSRLWLSVLICITLLAFHTHALRSTFVGIFYVIFGILFYCAPLTVMHKVITTKRVKYMPLCLSIAGLINGAVWSAYACTTPKFDYYILVCNSTGAILSILQLGLYVFYSAATANPQQRGLELTN</sequence>
<dbReference type="GO" id="GO:0016020">
    <property type="term" value="C:membrane"/>
    <property type="evidence" value="ECO:0007669"/>
    <property type="project" value="InterPro"/>
</dbReference>
<evidence type="ECO:0000256" key="2">
    <source>
        <dbReference type="ARBA" id="ARBA00007809"/>
    </source>
</evidence>
<comment type="similarity">
    <text evidence="2">Belongs to the SWEET sugar transporter family.</text>
</comment>
<dbReference type="Proteomes" id="UP000596660">
    <property type="component" value="Unplaced"/>
</dbReference>
<dbReference type="InterPro" id="IPR047664">
    <property type="entry name" value="SWEET"/>
</dbReference>
<evidence type="ECO:0000313" key="11">
    <source>
        <dbReference type="Proteomes" id="UP000596660"/>
    </source>
</evidence>
<dbReference type="GO" id="GO:0051119">
    <property type="term" value="F:sugar transmembrane transporter activity"/>
    <property type="evidence" value="ECO:0007669"/>
    <property type="project" value="InterPro"/>
</dbReference>
<comment type="subcellular location">
    <subcellularLocation>
        <location evidence="1">Endomembrane system</location>
        <topology evidence="1">Multi-pass membrane protein</topology>
    </subcellularLocation>
</comment>
<evidence type="ECO:0000313" key="10">
    <source>
        <dbReference type="EnsemblPlants" id="AUR62022713-RA:cds"/>
    </source>
</evidence>
<accession>A0A803M3B4</accession>
<feature type="transmembrane region" description="Helical" evidence="9">
    <location>
        <begin position="65"/>
        <end position="82"/>
    </location>
</feature>
<evidence type="ECO:0000256" key="1">
    <source>
        <dbReference type="ARBA" id="ARBA00004127"/>
    </source>
</evidence>
<dbReference type="FunFam" id="1.20.1280.290:FF:000002">
    <property type="entry name" value="Bidirectional sugar transporter SWEET"/>
    <property type="match status" value="1"/>
</dbReference>
<keyword evidence="8 9" id="KW-0472">Membrane</keyword>
<reference evidence="10" key="2">
    <citation type="submission" date="2021-03" db="UniProtKB">
        <authorList>
            <consortium name="EnsemblPlants"/>
        </authorList>
    </citation>
    <scope>IDENTIFICATION</scope>
</reference>
<keyword evidence="5 9" id="KW-0812">Transmembrane</keyword>
<feature type="transmembrane region" description="Helical" evidence="9">
    <location>
        <begin position="41"/>
        <end position="59"/>
    </location>
</feature>
<keyword evidence="6" id="KW-0677">Repeat</keyword>
<dbReference type="PANTHER" id="PTHR10791:SF236">
    <property type="entry name" value="BIDIRECTIONAL SUGAR TRANSPORTER SWEET8"/>
    <property type="match status" value="1"/>
</dbReference>
<keyword evidence="7 9" id="KW-1133">Transmembrane helix</keyword>
<name>A0A803M3B4_CHEQI</name>
<evidence type="ECO:0000256" key="9">
    <source>
        <dbReference type="SAM" id="Phobius"/>
    </source>
</evidence>
<dbReference type="Pfam" id="PF03083">
    <property type="entry name" value="MtN3_slv"/>
    <property type="match status" value="1"/>
</dbReference>
<keyword evidence="4" id="KW-0762">Sugar transport</keyword>
<feature type="transmembrane region" description="Helical" evidence="9">
    <location>
        <begin position="120"/>
        <end position="145"/>
    </location>
</feature>
<keyword evidence="11" id="KW-1185">Reference proteome</keyword>
<evidence type="ECO:0000256" key="3">
    <source>
        <dbReference type="ARBA" id="ARBA00022448"/>
    </source>
</evidence>